<sequence length="230" mass="25462">MAQSNGVVNAYLVAYNAASFVGWAYVLAQTVLYLLENGTDLSGLFSAIGLPLIYVQTGAALEVLHSLVGLVRSSPMTVLMQVYSRLLLVWGTLYVFDYPEIRASPALVLMVLAWSITECVRYSHYALSLMGIEVYALLYLRYTMFYVLYPAGVSGELLEMWAALPHAAAIRPAFKGFLLLNMINYPPVLYKLYTHMMRQRRKVLGGETAKSKAKGGETAPSDAASRKKKL</sequence>
<dbReference type="GO" id="GO:0030497">
    <property type="term" value="P:fatty acid elongation"/>
    <property type="evidence" value="ECO:0007669"/>
    <property type="project" value="TreeGrafter"/>
</dbReference>
<dbReference type="OrthoDB" id="46988at2759"/>
<evidence type="ECO:0000313" key="16">
    <source>
        <dbReference type="EMBL" id="KAJ1722203.1"/>
    </source>
</evidence>
<keyword evidence="10 14" id="KW-0472">Membrane</keyword>
<evidence type="ECO:0000256" key="6">
    <source>
        <dbReference type="ARBA" id="ARBA00022692"/>
    </source>
</evidence>
<feature type="transmembrane region" description="Helical" evidence="14">
    <location>
        <begin position="12"/>
        <end position="35"/>
    </location>
</feature>
<keyword evidence="6 14" id="KW-0812">Transmembrane</keyword>
<keyword evidence="12 14" id="KW-0456">Lyase</keyword>
<comment type="caution">
    <text evidence="14">Lacks conserved residue(s) required for the propagation of feature annotation.</text>
</comment>
<dbReference type="Proteomes" id="UP001149813">
    <property type="component" value="Unassembled WGS sequence"/>
</dbReference>
<keyword evidence="14" id="KW-0256">Endoplasmic reticulum</keyword>
<dbReference type="PANTHER" id="PTHR11035:SF3">
    <property type="entry name" value="VERY-LONG-CHAIN (3R)-3-HYDROXYACYL-COA DEHYDRATASE"/>
    <property type="match status" value="1"/>
</dbReference>
<feature type="transmembrane region" description="Helical" evidence="14">
    <location>
        <begin position="173"/>
        <end position="193"/>
    </location>
</feature>
<feature type="transmembrane region" description="Helical" evidence="14">
    <location>
        <begin position="134"/>
        <end position="153"/>
    </location>
</feature>
<evidence type="ECO:0000256" key="7">
    <source>
        <dbReference type="ARBA" id="ARBA00022832"/>
    </source>
</evidence>
<feature type="region of interest" description="Disordered" evidence="15">
    <location>
        <begin position="205"/>
        <end position="230"/>
    </location>
</feature>
<evidence type="ECO:0000256" key="15">
    <source>
        <dbReference type="SAM" id="MobiDB-lite"/>
    </source>
</evidence>
<dbReference type="GO" id="GO:0042761">
    <property type="term" value="P:very long-chain fatty acid biosynthetic process"/>
    <property type="evidence" value="ECO:0007669"/>
    <property type="project" value="TreeGrafter"/>
</dbReference>
<dbReference type="Pfam" id="PF04387">
    <property type="entry name" value="PTPLA"/>
    <property type="match status" value="1"/>
</dbReference>
<reference evidence="16" key="1">
    <citation type="submission" date="2022-07" db="EMBL/GenBank/DDBJ databases">
        <title>Phylogenomic reconstructions and comparative analyses of Kickxellomycotina fungi.</title>
        <authorList>
            <person name="Reynolds N.K."/>
            <person name="Stajich J.E."/>
            <person name="Barry K."/>
            <person name="Grigoriev I.V."/>
            <person name="Crous P."/>
            <person name="Smith M.E."/>
        </authorList>
    </citation>
    <scope>NUCLEOTIDE SEQUENCE</scope>
    <source>
        <strain evidence="16">NBRC 32514</strain>
    </source>
</reference>
<organism evidence="16 17">
    <name type="scientific">Coemansia erecta</name>
    <dbReference type="NCBI Taxonomy" id="147472"/>
    <lineage>
        <taxon>Eukaryota</taxon>
        <taxon>Fungi</taxon>
        <taxon>Fungi incertae sedis</taxon>
        <taxon>Zoopagomycota</taxon>
        <taxon>Kickxellomycotina</taxon>
        <taxon>Kickxellomycetes</taxon>
        <taxon>Kickxellales</taxon>
        <taxon>Kickxellaceae</taxon>
        <taxon>Coemansia</taxon>
    </lineage>
</organism>
<dbReference type="GO" id="GO:0005789">
    <property type="term" value="C:endoplasmic reticulum membrane"/>
    <property type="evidence" value="ECO:0007669"/>
    <property type="project" value="UniProtKB-SubCell"/>
</dbReference>
<gene>
    <name evidence="16" type="ORF">LPJ53_003336</name>
</gene>
<evidence type="ECO:0000256" key="13">
    <source>
        <dbReference type="ARBA" id="ARBA00036671"/>
    </source>
</evidence>
<keyword evidence="11 14" id="KW-0275">Fatty acid biosynthesis</keyword>
<dbReference type="PANTHER" id="PTHR11035">
    <property type="entry name" value="VERY-LONG-CHAIN (3R)-3-HYDROXYACYL-COA DEHYDRATASE"/>
    <property type="match status" value="1"/>
</dbReference>
<name>A0A9W8CSI9_9FUNG</name>
<dbReference type="InterPro" id="IPR007482">
    <property type="entry name" value="Tyr_Pase-like_PTPLA"/>
</dbReference>
<dbReference type="GO" id="GO:0030148">
    <property type="term" value="P:sphingolipid biosynthetic process"/>
    <property type="evidence" value="ECO:0007669"/>
    <property type="project" value="TreeGrafter"/>
</dbReference>
<evidence type="ECO:0000256" key="4">
    <source>
        <dbReference type="ARBA" id="ARBA00013122"/>
    </source>
</evidence>
<protein>
    <recommendedName>
        <fullName evidence="4 14">Very-long-chain (3R)-3-hydroxyacyl-CoA dehydratase</fullName>
        <ecNumber evidence="4 14">4.2.1.134</ecNumber>
    </recommendedName>
</protein>
<evidence type="ECO:0000256" key="2">
    <source>
        <dbReference type="ARBA" id="ARBA00005194"/>
    </source>
</evidence>
<evidence type="ECO:0000256" key="5">
    <source>
        <dbReference type="ARBA" id="ARBA00022516"/>
    </source>
</evidence>
<feature type="transmembrane region" description="Helical" evidence="14">
    <location>
        <begin position="41"/>
        <end position="64"/>
    </location>
</feature>
<keyword evidence="8 14" id="KW-1133">Transmembrane helix</keyword>
<dbReference type="EMBL" id="JANBOJ010000124">
    <property type="protein sequence ID" value="KAJ1722203.1"/>
    <property type="molecule type" value="Genomic_DNA"/>
</dbReference>
<comment type="pathway">
    <text evidence="2 14">Lipid metabolism; fatty acid biosynthesis.</text>
</comment>
<evidence type="ECO:0000256" key="8">
    <source>
        <dbReference type="ARBA" id="ARBA00022989"/>
    </source>
</evidence>
<dbReference type="AlphaFoldDB" id="A0A9W8CSI9"/>
<comment type="subcellular location">
    <subcellularLocation>
        <location evidence="14">Endoplasmic reticulum membrane</location>
        <topology evidence="14">Multi-pass membrane protein</topology>
    </subcellularLocation>
    <subcellularLocation>
        <location evidence="1">Membrane</location>
        <topology evidence="1">Multi-pass membrane protein</topology>
    </subcellularLocation>
</comment>
<evidence type="ECO:0000256" key="14">
    <source>
        <dbReference type="RuleBase" id="RU363109"/>
    </source>
</evidence>
<keyword evidence="5 14" id="KW-0444">Lipid biosynthesis</keyword>
<proteinExistence type="inferred from homology"/>
<evidence type="ECO:0000256" key="1">
    <source>
        <dbReference type="ARBA" id="ARBA00004141"/>
    </source>
</evidence>
<evidence type="ECO:0000256" key="3">
    <source>
        <dbReference type="ARBA" id="ARBA00007811"/>
    </source>
</evidence>
<evidence type="ECO:0000256" key="10">
    <source>
        <dbReference type="ARBA" id="ARBA00023136"/>
    </source>
</evidence>
<comment type="catalytic activity">
    <reaction evidence="13 14">
        <text>a very-long-chain (3R)-3-hydroxyacyl-CoA = a very-long-chain (2E)-enoyl-CoA + H2O</text>
        <dbReference type="Rhea" id="RHEA:45812"/>
        <dbReference type="ChEBI" id="CHEBI:15377"/>
        <dbReference type="ChEBI" id="CHEBI:83728"/>
        <dbReference type="ChEBI" id="CHEBI:85440"/>
        <dbReference type="EC" id="4.2.1.134"/>
    </reaction>
</comment>
<dbReference type="EC" id="4.2.1.134" evidence="4 14"/>
<evidence type="ECO:0000256" key="12">
    <source>
        <dbReference type="ARBA" id="ARBA00023239"/>
    </source>
</evidence>
<dbReference type="GO" id="GO:0102158">
    <property type="term" value="F:very-long-chain (3R)-3-hydroxyacyl-CoA dehydratase activity"/>
    <property type="evidence" value="ECO:0007669"/>
    <property type="project" value="UniProtKB-EC"/>
</dbReference>
<comment type="function">
    <text evidence="14">Catalyzes the third of the four reactions of the long-chain fatty acids elongation cycle. This endoplasmic reticulum-bound enzymatic process, allows the addition of two carbons to the chain of long- and very long-chain fatty acids/VLCFAs per cycle. This enzyme catalyzes the dehydration of the 3-hydroxyacyl-CoA intermediate into trans-2,3-enoyl-CoA, within each cycle of fatty acid elongation. Thereby, it participates to the production of VLCFAs of different chain lengths that are involved in multiple biological processes as precursors of membrane lipids and lipid mediators.</text>
</comment>
<accession>A0A9W8CSI9</accession>
<evidence type="ECO:0000256" key="9">
    <source>
        <dbReference type="ARBA" id="ARBA00023098"/>
    </source>
</evidence>
<evidence type="ECO:0000256" key="11">
    <source>
        <dbReference type="ARBA" id="ARBA00023160"/>
    </source>
</evidence>
<comment type="similarity">
    <text evidence="3 14">Belongs to the very long-chain fatty acids dehydratase HACD family.</text>
</comment>
<keyword evidence="9 14" id="KW-0443">Lipid metabolism</keyword>
<evidence type="ECO:0000313" key="17">
    <source>
        <dbReference type="Proteomes" id="UP001149813"/>
    </source>
</evidence>
<keyword evidence="7 14" id="KW-0276">Fatty acid metabolism</keyword>
<comment type="caution">
    <text evidence="16">The sequence shown here is derived from an EMBL/GenBank/DDBJ whole genome shotgun (WGS) entry which is preliminary data.</text>
</comment>
<keyword evidence="17" id="KW-1185">Reference proteome</keyword>